<dbReference type="RefSeq" id="WP_209706314.1">
    <property type="nucleotide sequence ID" value="NZ_JAGIOO010000001.1"/>
</dbReference>
<dbReference type="InterPro" id="IPR029063">
    <property type="entry name" value="SAM-dependent_MTases_sf"/>
</dbReference>
<name>A0ABS5A6K1_9PSEU</name>
<dbReference type="CDD" id="cd02440">
    <property type="entry name" value="AdoMet_MTases"/>
    <property type="match status" value="1"/>
</dbReference>
<reference evidence="1 2" key="1">
    <citation type="submission" date="2021-03" db="EMBL/GenBank/DDBJ databases">
        <title>Sequencing the genomes of 1000 actinobacteria strains.</title>
        <authorList>
            <person name="Klenk H.-P."/>
        </authorList>
    </citation>
    <scope>NUCLEOTIDE SEQUENCE [LARGE SCALE GENOMIC DNA]</scope>
    <source>
        <strain evidence="1 2">DSM 44580</strain>
    </source>
</reference>
<dbReference type="Gene3D" id="3.40.50.150">
    <property type="entry name" value="Vaccinia Virus protein VP39"/>
    <property type="match status" value="1"/>
</dbReference>
<evidence type="ECO:0000313" key="1">
    <source>
        <dbReference type="EMBL" id="MBP2471882.1"/>
    </source>
</evidence>
<protein>
    <submittedName>
        <fullName evidence="1">SAM-dependent methyltransferase</fullName>
    </submittedName>
</protein>
<keyword evidence="2" id="KW-1185">Reference proteome</keyword>
<organism evidence="1 2">
    <name type="scientific">Crossiella equi</name>
    <dbReference type="NCBI Taxonomy" id="130796"/>
    <lineage>
        <taxon>Bacteria</taxon>
        <taxon>Bacillati</taxon>
        <taxon>Actinomycetota</taxon>
        <taxon>Actinomycetes</taxon>
        <taxon>Pseudonocardiales</taxon>
        <taxon>Pseudonocardiaceae</taxon>
        <taxon>Crossiella</taxon>
    </lineage>
</organism>
<keyword evidence="1" id="KW-0808">Transferase</keyword>
<gene>
    <name evidence="1" type="ORF">JOF53_000754</name>
</gene>
<comment type="caution">
    <text evidence="1">The sequence shown here is derived from an EMBL/GenBank/DDBJ whole genome shotgun (WGS) entry which is preliminary data.</text>
</comment>
<keyword evidence="1" id="KW-0489">Methyltransferase</keyword>
<sequence>MPPHALLRRLARAERRFTEHRRAAAGRWFDLRLGVRTETGLVHQTRVDGGTPYQPSWPGLVRRTARLLRLGPGDVVLDAGSGLGRVPFALAACSPVRTAIGVEADRELHEAALRNLGAVRTRLPGRDIRLRHGDVTAQALPDEVTVVYLFNPFDRAGTARLLERIEESLARRPRTLTVAYLCPAHGEVFTGAGFRLATPTPYLHLYRR</sequence>
<dbReference type="GO" id="GO:0008168">
    <property type="term" value="F:methyltransferase activity"/>
    <property type="evidence" value="ECO:0007669"/>
    <property type="project" value="UniProtKB-KW"/>
</dbReference>
<proteinExistence type="predicted"/>
<dbReference type="SUPFAM" id="SSF53335">
    <property type="entry name" value="S-adenosyl-L-methionine-dependent methyltransferases"/>
    <property type="match status" value="1"/>
</dbReference>
<accession>A0ABS5A6K1</accession>
<evidence type="ECO:0000313" key="2">
    <source>
        <dbReference type="Proteomes" id="UP001519363"/>
    </source>
</evidence>
<dbReference type="GO" id="GO:0032259">
    <property type="term" value="P:methylation"/>
    <property type="evidence" value="ECO:0007669"/>
    <property type="project" value="UniProtKB-KW"/>
</dbReference>
<dbReference type="Proteomes" id="UP001519363">
    <property type="component" value="Unassembled WGS sequence"/>
</dbReference>
<dbReference type="EMBL" id="JAGIOO010000001">
    <property type="protein sequence ID" value="MBP2471882.1"/>
    <property type="molecule type" value="Genomic_DNA"/>
</dbReference>